<keyword evidence="3 4" id="KW-0732">Signal</keyword>
<protein>
    <submittedName>
        <fullName evidence="6">Transporter substrate-binding domain-containing protein</fullName>
    </submittedName>
</protein>
<evidence type="ECO:0000313" key="7">
    <source>
        <dbReference type="Proteomes" id="UP000632063"/>
    </source>
</evidence>
<name>A0ABR9CNU3_9HYPH</name>
<feature type="signal peptide" evidence="4">
    <location>
        <begin position="1"/>
        <end position="23"/>
    </location>
</feature>
<dbReference type="SUPFAM" id="SSF53850">
    <property type="entry name" value="Periplasmic binding protein-like II"/>
    <property type="match status" value="1"/>
</dbReference>
<feature type="chain" id="PRO_5046304933" evidence="4">
    <location>
        <begin position="24"/>
        <end position="345"/>
    </location>
</feature>
<organism evidence="6 7">
    <name type="scientific">Roseibium litorale</name>
    <dbReference type="NCBI Taxonomy" id="2803841"/>
    <lineage>
        <taxon>Bacteria</taxon>
        <taxon>Pseudomonadati</taxon>
        <taxon>Pseudomonadota</taxon>
        <taxon>Alphaproteobacteria</taxon>
        <taxon>Hyphomicrobiales</taxon>
        <taxon>Stappiaceae</taxon>
        <taxon>Roseibium</taxon>
    </lineage>
</organism>
<dbReference type="PANTHER" id="PTHR30085:SF7">
    <property type="entry name" value="AMINO-ACID ABC TRANSPORTER-BINDING PROTEIN YHDW-RELATED"/>
    <property type="match status" value="1"/>
</dbReference>
<evidence type="ECO:0000256" key="3">
    <source>
        <dbReference type="ARBA" id="ARBA00022729"/>
    </source>
</evidence>
<accession>A0ABR9CNU3</accession>
<comment type="caution">
    <text evidence="6">The sequence shown here is derived from an EMBL/GenBank/DDBJ whole genome shotgun (WGS) entry which is preliminary data.</text>
</comment>
<dbReference type="Gene3D" id="3.40.190.10">
    <property type="entry name" value="Periplasmic binding protein-like II"/>
    <property type="match status" value="2"/>
</dbReference>
<evidence type="ECO:0000256" key="2">
    <source>
        <dbReference type="ARBA" id="ARBA00022448"/>
    </source>
</evidence>
<dbReference type="Proteomes" id="UP000632063">
    <property type="component" value="Unassembled WGS sequence"/>
</dbReference>
<gene>
    <name evidence="6" type="ORF">IG616_13255</name>
</gene>
<dbReference type="SMART" id="SM00062">
    <property type="entry name" value="PBPb"/>
    <property type="match status" value="1"/>
</dbReference>
<evidence type="ECO:0000256" key="1">
    <source>
        <dbReference type="ARBA" id="ARBA00010333"/>
    </source>
</evidence>
<dbReference type="InterPro" id="IPR001638">
    <property type="entry name" value="Solute-binding_3/MltF_N"/>
</dbReference>
<comment type="similarity">
    <text evidence="1">Belongs to the bacterial solute-binding protein 3 family.</text>
</comment>
<evidence type="ECO:0000259" key="5">
    <source>
        <dbReference type="SMART" id="SM00062"/>
    </source>
</evidence>
<reference evidence="7" key="1">
    <citation type="submission" date="2020-09" db="EMBL/GenBank/DDBJ databases">
        <title>The genome sequence of strain Labrenzia suaedae 4C16A.</title>
        <authorList>
            <person name="Liu Y."/>
        </authorList>
    </citation>
    <scope>NUCLEOTIDE SEQUENCE [LARGE SCALE GENOMIC DNA]</scope>
    <source>
        <strain evidence="7">4C16A</strain>
    </source>
</reference>
<reference evidence="6 7" key="2">
    <citation type="journal article" date="2021" name="Int. J. Syst. Evol. Microbiol.">
        <title>Roseibium litorale sp. nov., isolated from a tidal flat sediment and proposal for the reclassification of Labrenzia polysiphoniae as Roseibium polysiphoniae comb. nov.</title>
        <authorList>
            <person name="Liu Y."/>
            <person name="Pei T."/>
            <person name="Du J."/>
            <person name="Chao M."/>
            <person name="Deng M.R."/>
            <person name="Zhu H."/>
        </authorList>
    </citation>
    <scope>NUCLEOTIDE SEQUENCE [LARGE SCALE GENOMIC DNA]</scope>
    <source>
        <strain evidence="6 7">4C16A</strain>
    </source>
</reference>
<keyword evidence="2" id="KW-0813">Transport</keyword>
<evidence type="ECO:0000256" key="4">
    <source>
        <dbReference type="SAM" id="SignalP"/>
    </source>
</evidence>
<dbReference type="InterPro" id="IPR051455">
    <property type="entry name" value="Bact_solute-bind_prot3"/>
</dbReference>
<sequence>MSPLRNFLVASCFMMATAGSAIGGPVMDEIRKDDRLVCLVNTNSPAFSVPDSEGVYRGFNTDFCRMAAAAILGDASKADIRGIGFSDSMKTIVAKGAHMASRSITRTGTRDANPGMRFVVTTFFDGQGFMVPRNLGVTSAKELNGATVCAEEGSTTLLNIADWFSDRGIKYRVENIADKTARLQAFFSGKCDVLASDRTALNSDRLLADDPEAYVILPEVISNEPLTLLSQPDAELEKALYWSFQVMLNAEALKVSSGNVDKVVADLANQPKSVQRLFGQDSAAGEMASQIGLPAEWSYNIIKQVGNYGEVYDRSLGTEDYGLERAGTANALFSQGGLMYPQPIR</sequence>
<dbReference type="RefSeq" id="WP_192148650.1">
    <property type="nucleotide sequence ID" value="NZ_JACYXI010000008.1"/>
</dbReference>
<dbReference type="PANTHER" id="PTHR30085">
    <property type="entry name" value="AMINO ACID ABC TRANSPORTER PERMEASE"/>
    <property type="match status" value="1"/>
</dbReference>
<keyword evidence="7" id="KW-1185">Reference proteome</keyword>
<feature type="domain" description="Solute-binding protein family 3/N-terminal" evidence="5">
    <location>
        <begin position="35"/>
        <end position="263"/>
    </location>
</feature>
<proteinExistence type="inferred from homology"/>
<evidence type="ECO:0000313" key="6">
    <source>
        <dbReference type="EMBL" id="MBD8892516.1"/>
    </source>
</evidence>
<dbReference type="EMBL" id="JACYXI010000008">
    <property type="protein sequence ID" value="MBD8892516.1"/>
    <property type="molecule type" value="Genomic_DNA"/>
</dbReference>